<evidence type="ECO:0000259" key="3">
    <source>
        <dbReference type="Pfam" id="PF13968"/>
    </source>
</evidence>
<name>A0AAE0EA77_9ROSI</name>
<feature type="transmembrane region" description="Helical" evidence="2">
    <location>
        <begin position="322"/>
        <end position="343"/>
    </location>
</feature>
<dbReference type="Proteomes" id="UP001281410">
    <property type="component" value="Unassembled WGS sequence"/>
</dbReference>
<gene>
    <name evidence="4" type="ORF">Dsin_014327</name>
</gene>
<organism evidence="4 5">
    <name type="scientific">Dipteronia sinensis</name>
    <dbReference type="NCBI Taxonomy" id="43782"/>
    <lineage>
        <taxon>Eukaryota</taxon>
        <taxon>Viridiplantae</taxon>
        <taxon>Streptophyta</taxon>
        <taxon>Embryophyta</taxon>
        <taxon>Tracheophyta</taxon>
        <taxon>Spermatophyta</taxon>
        <taxon>Magnoliopsida</taxon>
        <taxon>eudicotyledons</taxon>
        <taxon>Gunneridae</taxon>
        <taxon>Pentapetalae</taxon>
        <taxon>rosids</taxon>
        <taxon>malvids</taxon>
        <taxon>Sapindales</taxon>
        <taxon>Sapindaceae</taxon>
        <taxon>Hippocastanoideae</taxon>
        <taxon>Acereae</taxon>
        <taxon>Dipteronia</taxon>
    </lineage>
</organism>
<reference evidence="4" key="1">
    <citation type="journal article" date="2023" name="Plant J.">
        <title>Genome sequences and population genomics provide insights into the demographic history, inbreeding, and mutation load of two 'living fossil' tree species of Dipteronia.</title>
        <authorList>
            <person name="Feng Y."/>
            <person name="Comes H.P."/>
            <person name="Chen J."/>
            <person name="Zhu S."/>
            <person name="Lu R."/>
            <person name="Zhang X."/>
            <person name="Li P."/>
            <person name="Qiu J."/>
            <person name="Olsen K.M."/>
            <person name="Qiu Y."/>
        </authorList>
    </citation>
    <scope>NUCLEOTIDE SEQUENCE</scope>
    <source>
        <strain evidence="4">NBL</strain>
    </source>
</reference>
<feature type="transmembrane region" description="Helical" evidence="2">
    <location>
        <begin position="48"/>
        <end position="69"/>
    </location>
</feature>
<dbReference type="EMBL" id="JANJYJ010000004">
    <property type="protein sequence ID" value="KAK3220357.1"/>
    <property type="molecule type" value="Genomic_DNA"/>
</dbReference>
<keyword evidence="2" id="KW-1133">Transmembrane helix</keyword>
<feature type="coiled-coil region" evidence="1">
    <location>
        <begin position="580"/>
        <end position="607"/>
    </location>
</feature>
<keyword evidence="2" id="KW-0812">Transmembrane</keyword>
<dbReference type="AlphaFoldDB" id="A0AAE0EA77"/>
<feature type="transmembrane region" description="Helical" evidence="2">
    <location>
        <begin position="114"/>
        <end position="134"/>
    </location>
</feature>
<evidence type="ECO:0000256" key="1">
    <source>
        <dbReference type="SAM" id="Coils"/>
    </source>
</evidence>
<keyword evidence="2" id="KW-0472">Membrane</keyword>
<feature type="transmembrane region" description="Helical" evidence="2">
    <location>
        <begin position="289"/>
        <end position="310"/>
    </location>
</feature>
<feature type="domain" description="DUF4220" evidence="3">
    <location>
        <begin position="51"/>
        <end position="398"/>
    </location>
</feature>
<accession>A0AAE0EA77</accession>
<dbReference type="Pfam" id="PF13968">
    <property type="entry name" value="DUF4220"/>
    <property type="match status" value="1"/>
</dbReference>
<dbReference type="Pfam" id="PF04578">
    <property type="entry name" value="DUF594"/>
    <property type="match status" value="1"/>
</dbReference>
<sequence length="707" mass="81862">MQLFPERIIDLWNKCEVRVIILLSLVLQTILIIFGNRRKLTNRVWIKIIVWSAYLSADWVATVALGNLASSIGDSKDRTTTTDSALQEFWAPFLLLHLGGPDSITAYSLEDNELWLRHFLGLIIQVGVAFYVFFRSWGNTALTFLTIPIFISGVIKYGERTYVLWSSSSEHFKDSLPSSPDSCQDFVKYIDDQDMRGKREEGSEEAMVIPQDGIHKEDNHLVLAYFLFNRTKFFFAERTLDEKERKCIHSMIKNKQNAIEAFKLVAVELGLMYDVLYTKAAIVYSRLGIILRCITFFSSISALVVFSTIIDTHVYPLTDISVTYLLLVGAALLELYALILLLLSDWAKLWLIKLKKAQHNPISKTLVDLFWRFYCHSQSLLTSKKRWSESMGQYNLISSCLKDVQYACFGVLKLPFIGKWLESKYLTSADVNADQLQEKILQYIKEQGNIVDKNDDVSSYYKHDIFLTQRGGFALERYKFTDIYWCTIGVEFADSFIIWHIATDLCYYGDLDDKYEGDVRKVLDPKCKISKCLSDYMCYLLVFRLSMLPKGISEVRYKETCAEVTTLLKQKRDDDISSESKAWKALLQKYEEANKALLQKYKDSSVEELFDMKDSQSLLKQACFLYMLLQQRVGDDFEKKWEIISAVWVEMLAYTAHHCEWREHAQQLWKGGELLTHVCLLVAHFGLSKQYFHNVLTQITPKKPHEP</sequence>
<dbReference type="InterPro" id="IPR007658">
    <property type="entry name" value="DUF594"/>
</dbReference>
<feature type="transmembrane region" description="Helical" evidence="2">
    <location>
        <begin position="17"/>
        <end position="36"/>
    </location>
</feature>
<comment type="caution">
    <text evidence="4">The sequence shown here is derived from an EMBL/GenBank/DDBJ whole genome shotgun (WGS) entry which is preliminary data.</text>
</comment>
<evidence type="ECO:0000313" key="4">
    <source>
        <dbReference type="EMBL" id="KAK3220357.1"/>
    </source>
</evidence>
<dbReference type="InterPro" id="IPR025315">
    <property type="entry name" value="DUF4220"/>
</dbReference>
<protein>
    <recommendedName>
        <fullName evidence="3">DUF4220 domain-containing protein</fullName>
    </recommendedName>
</protein>
<dbReference type="PANTHER" id="PTHR31325">
    <property type="entry name" value="OS01G0798800 PROTEIN-RELATED"/>
    <property type="match status" value="1"/>
</dbReference>
<proteinExistence type="predicted"/>
<evidence type="ECO:0000313" key="5">
    <source>
        <dbReference type="Proteomes" id="UP001281410"/>
    </source>
</evidence>
<evidence type="ECO:0000256" key="2">
    <source>
        <dbReference type="SAM" id="Phobius"/>
    </source>
</evidence>
<keyword evidence="1" id="KW-0175">Coiled coil</keyword>
<keyword evidence="5" id="KW-1185">Reference proteome</keyword>